<dbReference type="GO" id="GO:0005524">
    <property type="term" value="F:ATP binding"/>
    <property type="evidence" value="ECO:0007669"/>
    <property type="project" value="UniProtKB-KW"/>
</dbReference>
<dbReference type="GeneID" id="54119300"/>
<proteinExistence type="inferred from homology"/>
<comment type="catalytic activity">
    <reaction evidence="9">
        <text>L-aspartate + ATP = 4-phospho-L-aspartate + ADP</text>
        <dbReference type="Rhea" id="RHEA:23776"/>
        <dbReference type="ChEBI" id="CHEBI:29991"/>
        <dbReference type="ChEBI" id="CHEBI:30616"/>
        <dbReference type="ChEBI" id="CHEBI:57535"/>
        <dbReference type="ChEBI" id="CHEBI:456216"/>
        <dbReference type="EC" id="2.7.2.4"/>
    </reaction>
</comment>
<reference evidence="12" key="1">
    <citation type="submission" date="2016-10" db="EMBL/GenBank/DDBJ databases">
        <authorList>
            <person name="Varghese N."/>
        </authorList>
    </citation>
    <scope>NUCLEOTIDE SEQUENCE [LARGE SCALE GENOMIC DNA]</scope>
    <source>
        <strain evidence="12">DSM 20406</strain>
    </source>
</reference>
<dbReference type="UniPathway" id="UPA00050">
    <property type="reaction ID" value="UER00461"/>
</dbReference>
<protein>
    <recommendedName>
        <fullName evidence="4">aspartate kinase</fullName>
        <ecNumber evidence="4">2.7.2.4</ecNumber>
    </recommendedName>
</protein>
<organism evidence="11 12">
    <name type="scientific">Sharpea azabuensis</name>
    <dbReference type="NCBI Taxonomy" id="322505"/>
    <lineage>
        <taxon>Bacteria</taxon>
        <taxon>Bacillati</taxon>
        <taxon>Bacillota</taxon>
        <taxon>Erysipelotrichia</taxon>
        <taxon>Erysipelotrichales</taxon>
        <taxon>Coprobacillaceae</taxon>
        <taxon>Sharpea</taxon>
    </lineage>
</organism>
<keyword evidence="12" id="KW-1185">Reference proteome</keyword>
<gene>
    <name evidence="11" type="ORF">SAMN04487834_10288</name>
</gene>
<feature type="domain" description="ACT" evidence="10">
    <location>
        <begin position="97"/>
        <end position="154"/>
    </location>
</feature>
<evidence type="ECO:0000256" key="5">
    <source>
        <dbReference type="ARBA" id="ARBA00022741"/>
    </source>
</evidence>
<keyword evidence="5" id="KW-0547">Nucleotide-binding</keyword>
<dbReference type="STRING" id="322505.SAMN04487836_10457"/>
<keyword evidence="8" id="KW-0028">Amino-acid biosynthesis</keyword>
<evidence type="ECO:0000259" key="10">
    <source>
        <dbReference type="PROSITE" id="PS51671"/>
    </source>
</evidence>
<dbReference type="SUPFAM" id="SSF55021">
    <property type="entry name" value="ACT-like"/>
    <property type="match status" value="2"/>
</dbReference>
<dbReference type="Gene3D" id="3.30.2130.10">
    <property type="entry name" value="VC0802-like"/>
    <property type="match status" value="1"/>
</dbReference>
<dbReference type="PROSITE" id="PS51671">
    <property type="entry name" value="ACT"/>
    <property type="match status" value="1"/>
</dbReference>
<dbReference type="eggNOG" id="COG0527">
    <property type="taxonomic scope" value="Bacteria"/>
</dbReference>
<dbReference type="AlphaFoldDB" id="A0A1H6U8N5"/>
<evidence type="ECO:0000256" key="2">
    <source>
        <dbReference type="ARBA" id="ARBA00005139"/>
    </source>
</evidence>
<dbReference type="Proteomes" id="UP000183028">
    <property type="component" value="Unassembled WGS sequence"/>
</dbReference>
<dbReference type="GO" id="GO:0005829">
    <property type="term" value="C:cytosol"/>
    <property type="evidence" value="ECO:0007669"/>
    <property type="project" value="TreeGrafter"/>
</dbReference>
<dbReference type="GO" id="GO:0009089">
    <property type="term" value="P:lysine biosynthetic process via diaminopimelate"/>
    <property type="evidence" value="ECO:0007669"/>
    <property type="project" value="TreeGrafter"/>
</dbReference>
<evidence type="ECO:0000256" key="8">
    <source>
        <dbReference type="ARBA" id="ARBA00023154"/>
    </source>
</evidence>
<accession>A0A1H6U8N5</accession>
<dbReference type="InterPro" id="IPR002912">
    <property type="entry name" value="ACT_dom"/>
</dbReference>
<keyword evidence="6 11" id="KW-0418">Kinase</keyword>
<dbReference type="PANTHER" id="PTHR21499">
    <property type="entry name" value="ASPARTATE KINASE"/>
    <property type="match status" value="1"/>
</dbReference>
<evidence type="ECO:0000256" key="9">
    <source>
        <dbReference type="ARBA" id="ARBA00047872"/>
    </source>
</evidence>
<name>A0A1H6U8N5_9FIRM</name>
<keyword evidence="7" id="KW-0067">ATP-binding</keyword>
<comment type="pathway">
    <text evidence="2">Amino-acid biosynthesis; L-threonine biosynthesis; L-threonine from L-aspartate: step 1/5.</text>
</comment>
<evidence type="ECO:0000256" key="3">
    <source>
        <dbReference type="ARBA" id="ARBA00010122"/>
    </source>
</evidence>
<evidence type="ECO:0000256" key="1">
    <source>
        <dbReference type="ARBA" id="ARBA00004986"/>
    </source>
</evidence>
<dbReference type="GO" id="GO:0004072">
    <property type="term" value="F:aspartate kinase activity"/>
    <property type="evidence" value="ECO:0007669"/>
    <property type="project" value="UniProtKB-EC"/>
</dbReference>
<dbReference type="GO" id="GO:0009088">
    <property type="term" value="P:threonine biosynthetic process"/>
    <property type="evidence" value="ECO:0007669"/>
    <property type="project" value="UniProtKB-UniPathway"/>
</dbReference>
<dbReference type="InterPro" id="IPR054352">
    <property type="entry name" value="ACT_Aspartokinase"/>
</dbReference>
<evidence type="ECO:0000313" key="11">
    <source>
        <dbReference type="EMBL" id="SEI84625.1"/>
    </source>
</evidence>
<dbReference type="OrthoDB" id="9799110at2"/>
<keyword evidence="6 11" id="KW-0808">Transferase</keyword>
<evidence type="ECO:0000313" key="12">
    <source>
        <dbReference type="Proteomes" id="UP000183028"/>
    </source>
</evidence>
<dbReference type="RefSeq" id="WP_033161893.1">
    <property type="nucleotide sequence ID" value="NZ_CACVPP010000002.1"/>
</dbReference>
<dbReference type="EC" id="2.7.2.4" evidence="4"/>
<dbReference type="UniPathway" id="UPA00051">
    <property type="reaction ID" value="UER00462"/>
</dbReference>
<keyword evidence="8" id="KW-0457">Lysine biosynthesis</keyword>
<dbReference type="Pfam" id="PF22468">
    <property type="entry name" value="ACT_9"/>
    <property type="match status" value="1"/>
</dbReference>
<evidence type="ECO:0000256" key="6">
    <source>
        <dbReference type="ARBA" id="ARBA00022777"/>
    </source>
</evidence>
<dbReference type="GO" id="GO:0009090">
    <property type="term" value="P:homoserine biosynthetic process"/>
    <property type="evidence" value="ECO:0007669"/>
    <property type="project" value="TreeGrafter"/>
</dbReference>
<dbReference type="CDD" id="cd02116">
    <property type="entry name" value="ACT"/>
    <property type="match status" value="1"/>
</dbReference>
<evidence type="ECO:0000256" key="7">
    <source>
        <dbReference type="ARBA" id="ARBA00022840"/>
    </source>
</evidence>
<dbReference type="InterPro" id="IPR045865">
    <property type="entry name" value="ACT-like_dom_sf"/>
</dbReference>
<sequence length="154" mass="17478">MDKKVITRVEIDEDIIQVRMKNVEKNSLFVGQIFGVLASHDINIDMISSANLENEMQIDFTCEAKDQSKLNQAIKQILEDHPRMEVYSSKNTGKLVVEGEDMKDESGVAARVFQILGKAQIPFYQITTSEISISLVIDKKYLKKAQKEIKEGIE</sequence>
<dbReference type="PANTHER" id="PTHR21499:SF59">
    <property type="entry name" value="ASPARTOKINASE"/>
    <property type="match status" value="1"/>
</dbReference>
<evidence type="ECO:0000256" key="4">
    <source>
        <dbReference type="ARBA" id="ARBA00013059"/>
    </source>
</evidence>
<comment type="pathway">
    <text evidence="1">Amino-acid biosynthesis; L-methionine biosynthesis via de novo pathway; L-homoserine from L-aspartate: step 1/3.</text>
</comment>
<dbReference type="EMBL" id="FNYK01000028">
    <property type="protein sequence ID" value="SEI84625.1"/>
    <property type="molecule type" value="Genomic_DNA"/>
</dbReference>
<comment type="similarity">
    <text evidence="3">Belongs to the aspartokinase family.</text>
</comment>